<dbReference type="AlphaFoldDB" id="A0A510WGV2"/>
<dbReference type="RefSeq" id="WP_071868271.1">
    <property type="nucleotide sequence ID" value="NZ_BJUG01000018.1"/>
</dbReference>
<dbReference type="EMBL" id="BJUG01000018">
    <property type="protein sequence ID" value="GEK38167.1"/>
    <property type="molecule type" value="Genomic_DNA"/>
</dbReference>
<evidence type="ECO:0000313" key="1">
    <source>
        <dbReference type="EMBL" id="GEK38167.1"/>
    </source>
</evidence>
<sequence length="91" mass="10958">MTSFKAAFSRRSEEEKARIDKKLKKIEEEITRKCLALGFTEHEIEDAYQAFEKDYEALPNFVSRPFMEQYMSVEYRKSPNRKVFETEETEF</sequence>
<organism evidence="1 2">
    <name type="scientific">Enterococcus thailandicus</name>
    <dbReference type="NCBI Taxonomy" id="417368"/>
    <lineage>
        <taxon>Bacteria</taxon>
        <taxon>Bacillati</taxon>
        <taxon>Bacillota</taxon>
        <taxon>Bacilli</taxon>
        <taxon>Lactobacillales</taxon>
        <taxon>Enterococcaceae</taxon>
        <taxon>Enterococcus</taxon>
    </lineage>
</organism>
<name>A0A510WGV2_ENTTH</name>
<dbReference type="Proteomes" id="UP000321361">
    <property type="component" value="Unassembled WGS sequence"/>
</dbReference>
<evidence type="ECO:0000313" key="2">
    <source>
        <dbReference type="Proteomes" id="UP000321361"/>
    </source>
</evidence>
<accession>A0A510WGV2</accession>
<protein>
    <submittedName>
        <fullName evidence="1">Uncharacterized protein</fullName>
    </submittedName>
</protein>
<gene>
    <name evidence="1" type="ORF">ETH01_24540</name>
</gene>
<reference evidence="1 2" key="1">
    <citation type="submission" date="2019-07" db="EMBL/GenBank/DDBJ databases">
        <title>Whole genome shotgun sequence of Enterococcus thailandicus NBRC 101867.</title>
        <authorList>
            <person name="Hosoyama A."/>
            <person name="Uohara A."/>
            <person name="Ohji S."/>
            <person name="Ichikawa N."/>
        </authorList>
    </citation>
    <scope>NUCLEOTIDE SEQUENCE [LARGE SCALE GENOMIC DNA]</scope>
    <source>
        <strain evidence="1 2">NBRC 101867</strain>
    </source>
</reference>
<comment type="caution">
    <text evidence="1">The sequence shown here is derived from an EMBL/GenBank/DDBJ whole genome shotgun (WGS) entry which is preliminary data.</text>
</comment>
<proteinExistence type="predicted"/>